<accession>A0A9J5YPL3</accession>
<dbReference type="OrthoDB" id="5984008at2759"/>
<evidence type="ECO:0000256" key="3">
    <source>
        <dbReference type="ARBA" id="ARBA00022989"/>
    </source>
</evidence>
<comment type="subcellular location">
    <subcellularLocation>
        <location evidence="1">Membrane</location>
    </subcellularLocation>
</comment>
<organism evidence="6 7">
    <name type="scientific">Solanum commersonii</name>
    <name type="common">Commerson's wild potato</name>
    <name type="synonym">Commerson's nightshade</name>
    <dbReference type="NCBI Taxonomy" id="4109"/>
    <lineage>
        <taxon>Eukaryota</taxon>
        <taxon>Viridiplantae</taxon>
        <taxon>Streptophyta</taxon>
        <taxon>Embryophyta</taxon>
        <taxon>Tracheophyta</taxon>
        <taxon>Spermatophyta</taxon>
        <taxon>Magnoliopsida</taxon>
        <taxon>eudicotyledons</taxon>
        <taxon>Gunneridae</taxon>
        <taxon>Pentapetalae</taxon>
        <taxon>asterids</taxon>
        <taxon>lamiids</taxon>
        <taxon>Solanales</taxon>
        <taxon>Solanaceae</taxon>
        <taxon>Solanoideae</taxon>
        <taxon>Solaneae</taxon>
        <taxon>Solanum</taxon>
    </lineage>
</organism>
<comment type="caution">
    <text evidence="6">The sequence shown here is derived from an EMBL/GenBank/DDBJ whole genome shotgun (WGS) entry which is preliminary data.</text>
</comment>
<dbReference type="Gene3D" id="3.40.50.2300">
    <property type="match status" value="2"/>
</dbReference>
<evidence type="ECO:0000313" key="6">
    <source>
        <dbReference type="EMBL" id="KAG5601877.1"/>
    </source>
</evidence>
<dbReference type="SUPFAM" id="SSF53822">
    <property type="entry name" value="Periplasmic binding protein-like I"/>
    <property type="match status" value="1"/>
</dbReference>
<evidence type="ECO:0000256" key="2">
    <source>
        <dbReference type="ARBA" id="ARBA00022692"/>
    </source>
</evidence>
<dbReference type="PANTHER" id="PTHR34836:SF1">
    <property type="entry name" value="OS09G0428600 PROTEIN"/>
    <property type="match status" value="1"/>
</dbReference>
<dbReference type="Proteomes" id="UP000824120">
    <property type="component" value="Chromosome 6"/>
</dbReference>
<keyword evidence="2" id="KW-0812">Transmembrane</keyword>
<proteinExistence type="predicted"/>
<evidence type="ECO:0000256" key="1">
    <source>
        <dbReference type="ARBA" id="ARBA00004370"/>
    </source>
</evidence>
<sequence>MSTQTDFVFDLGNRVKVPIIPPATSPSVSVKENPFFIRATLPSSSQTKAIAALVKNFDWREVVVIYEVSPYGSGIVSTLD</sequence>
<dbReference type="AlphaFoldDB" id="A0A9J5YPL3"/>
<feature type="domain" description="Receptor ligand binding region" evidence="5">
    <location>
        <begin position="2"/>
        <end position="79"/>
    </location>
</feature>
<keyword evidence="4" id="KW-0472">Membrane</keyword>
<evidence type="ECO:0000256" key="4">
    <source>
        <dbReference type="ARBA" id="ARBA00023136"/>
    </source>
</evidence>
<gene>
    <name evidence="6" type="ORF">H5410_033247</name>
</gene>
<keyword evidence="3" id="KW-1133">Transmembrane helix</keyword>
<name>A0A9J5YPL3_SOLCO</name>
<evidence type="ECO:0000313" key="7">
    <source>
        <dbReference type="Proteomes" id="UP000824120"/>
    </source>
</evidence>
<dbReference type="EMBL" id="JACXVP010000006">
    <property type="protein sequence ID" value="KAG5601877.1"/>
    <property type="molecule type" value="Genomic_DNA"/>
</dbReference>
<dbReference type="PANTHER" id="PTHR34836">
    <property type="entry name" value="OS06G0188250 PROTEIN"/>
    <property type="match status" value="1"/>
</dbReference>
<dbReference type="Pfam" id="PF01094">
    <property type="entry name" value="ANF_receptor"/>
    <property type="match status" value="1"/>
</dbReference>
<keyword evidence="7" id="KW-1185">Reference proteome</keyword>
<reference evidence="6 7" key="1">
    <citation type="submission" date="2020-09" db="EMBL/GenBank/DDBJ databases">
        <title>De no assembly of potato wild relative species, Solanum commersonii.</title>
        <authorList>
            <person name="Cho K."/>
        </authorList>
    </citation>
    <scope>NUCLEOTIDE SEQUENCE [LARGE SCALE GENOMIC DNA]</scope>
    <source>
        <strain evidence="6">LZ3.2</strain>
        <tissue evidence="6">Leaf</tissue>
    </source>
</reference>
<dbReference type="InterPro" id="IPR015683">
    <property type="entry name" value="Ionotropic_Glu_rcpt"/>
</dbReference>
<dbReference type="InterPro" id="IPR001828">
    <property type="entry name" value="ANF_lig-bd_rcpt"/>
</dbReference>
<evidence type="ECO:0000259" key="5">
    <source>
        <dbReference type="Pfam" id="PF01094"/>
    </source>
</evidence>
<dbReference type="InterPro" id="IPR028082">
    <property type="entry name" value="Peripla_BP_I"/>
</dbReference>
<protein>
    <recommendedName>
        <fullName evidence="5">Receptor ligand binding region domain-containing protein</fullName>
    </recommendedName>
</protein>
<dbReference type="GO" id="GO:0016020">
    <property type="term" value="C:membrane"/>
    <property type="evidence" value="ECO:0007669"/>
    <property type="project" value="UniProtKB-SubCell"/>
</dbReference>